<evidence type="ECO:0000256" key="5">
    <source>
        <dbReference type="ARBA" id="ARBA00012452"/>
    </source>
</evidence>
<dbReference type="GO" id="GO:0005741">
    <property type="term" value="C:mitochondrial outer membrane"/>
    <property type="evidence" value="ECO:0007669"/>
    <property type="project" value="UniProtKB-SubCell"/>
</dbReference>
<dbReference type="EMBL" id="MRZV01000020">
    <property type="protein sequence ID" value="PIK61985.1"/>
    <property type="molecule type" value="Genomic_DNA"/>
</dbReference>
<dbReference type="Pfam" id="PF01124">
    <property type="entry name" value="MAPEG"/>
    <property type="match status" value="1"/>
</dbReference>
<dbReference type="OrthoDB" id="193139at2759"/>
<comment type="similarity">
    <text evidence="4">Belongs to the MAPEG family.</text>
</comment>
<evidence type="ECO:0000256" key="13">
    <source>
        <dbReference type="ARBA" id="ARBA00023136"/>
    </source>
</evidence>
<dbReference type="InterPro" id="IPR040162">
    <property type="entry name" value="MGST1-like"/>
</dbReference>
<feature type="transmembrane region" description="Helical" evidence="17">
    <location>
        <begin position="146"/>
        <end position="165"/>
    </location>
</feature>
<keyword evidence="8" id="KW-1000">Mitochondrion outer membrane</keyword>
<comment type="subcellular location">
    <subcellularLocation>
        <location evidence="3">Endoplasmic reticulum membrane</location>
        <topology evidence="3">Multi-pass membrane protein</topology>
    </subcellularLocation>
    <subcellularLocation>
        <location evidence="2">Mitochondrion outer membrane</location>
    </subcellularLocation>
</comment>
<evidence type="ECO:0000256" key="9">
    <source>
        <dbReference type="ARBA" id="ARBA00022824"/>
    </source>
</evidence>
<dbReference type="Gene3D" id="1.20.120.550">
    <property type="entry name" value="Membrane associated eicosanoid/glutathione metabolism-like domain"/>
    <property type="match status" value="1"/>
</dbReference>
<dbReference type="STRING" id="307972.A0A2G8LP20"/>
<dbReference type="InterPro" id="IPR001129">
    <property type="entry name" value="Membr-assoc_MAPEG"/>
</dbReference>
<dbReference type="PANTHER" id="PTHR10689">
    <property type="entry name" value="MICROSOMAL GLUTATHIONE S-TRANSFERASE 1"/>
    <property type="match status" value="1"/>
</dbReference>
<keyword evidence="10 17" id="KW-1133">Transmembrane helix</keyword>
<evidence type="ECO:0000256" key="3">
    <source>
        <dbReference type="ARBA" id="ARBA00004477"/>
    </source>
</evidence>
<dbReference type="PANTHER" id="PTHR10689:SF6">
    <property type="entry name" value="MICROSOMAL GLUTATHIONE S-TRANSFERASE 1"/>
    <property type="match status" value="1"/>
</dbReference>
<keyword evidence="7 17" id="KW-0812">Transmembrane</keyword>
<dbReference type="FunFam" id="1.20.120.550:FF:000002">
    <property type="entry name" value="Microsomal glutathione S-transferase 1"/>
    <property type="match status" value="1"/>
</dbReference>
<dbReference type="EC" id="2.5.1.18" evidence="5"/>
<feature type="transmembrane region" description="Helical" evidence="17">
    <location>
        <begin position="24"/>
        <end position="46"/>
    </location>
</feature>
<evidence type="ECO:0000313" key="19">
    <source>
        <dbReference type="Proteomes" id="UP000230750"/>
    </source>
</evidence>
<comment type="subunit">
    <text evidence="14">Homotrimer; The trimer binds only one molecule of glutathione.</text>
</comment>
<gene>
    <name evidence="18" type="ORF">BSL78_00996</name>
</gene>
<keyword evidence="12" id="KW-0496">Mitochondrion</keyword>
<feature type="transmembrane region" description="Helical" evidence="17">
    <location>
        <begin position="98"/>
        <end position="115"/>
    </location>
</feature>
<sequence>MNETGRTREMAAGGSNFIIENEVFQLYIAHACINILKMIFVAYYTVFKRFANMTFSTKEDYEGFAATMEKDDVKKKLAECDPEVERVRSCHRNDLENIPAFLVVGLLYALTNPGVDAVSLHFRVFTLCRIIHTVSYLLPLPQPSRFLGFSVGTLSMVSMAIQTLLMGKL</sequence>
<evidence type="ECO:0000256" key="8">
    <source>
        <dbReference type="ARBA" id="ARBA00022787"/>
    </source>
</evidence>
<name>A0A2G8LP20_STIJA</name>
<proteinExistence type="inferred from homology"/>
<evidence type="ECO:0000256" key="16">
    <source>
        <dbReference type="ARBA" id="ARBA00049385"/>
    </source>
</evidence>
<evidence type="ECO:0000256" key="4">
    <source>
        <dbReference type="ARBA" id="ARBA00010459"/>
    </source>
</evidence>
<dbReference type="SUPFAM" id="SSF161084">
    <property type="entry name" value="MAPEG domain-like"/>
    <property type="match status" value="1"/>
</dbReference>
<evidence type="ECO:0000256" key="11">
    <source>
        <dbReference type="ARBA" id="ARBA00022990"/>
    </source>
</evidence>
<comment type="function">
    <text evidence="1">Conjugation of reduced glutathione to a wide number of exogenous and endogenous hydrophobic electrophiles.</text>
</comment>
<keyword evidence="11" id="KW-0007">Acetylation</keyword>
<evidence type="ECO:0000256" key="14">
    <source>
        <dbReference type="ARBA" id="ARBA00038540"/>
    </source>
</evidence>
<keyword evidence="13 17" id="KW-0472">Membrane</keyword>
<dbReference type="Proteomes" id="UP000230750">
    <property type="component" value="Unassembled WGS sequence"/>
</dbReference>
<evidence type="ECO:0000256" key="6">
    <source>
        <dbReference type="ARBA" id="ARBA00022679"/>
    </source>
</evidence>
<evidence type="ECO:0000313" key="18">
    <source>
        <dbReference type="EMBL" id="PIK61985.1"/>
    </source>
</evidence>
<dbReference type="GO" id="GO:0005789">
    <property type="term" value="C:endoplasmic reticulum membrane"/>
    <property type="evidence" value="ECO:0007669"/>
    <property type="project" value="UniProtKB-SubCell"/>
</dbReference>
<evidence type="ECO:0000256" key="17">
    <source>
        <dbReference type="SAM" id="Phobius"/>
    </source>
</evidence>
<protein>
    <recommendedName>
        <fullName evidence="15">Microsomal glutathione S-transferase 1</fullName>
        <ecNumber evidence="5">2.5.1.18</ecNumber>
    </recommendedName>
</protein>
<comment type="caution">
    <text evidence="18">The sequence shown here is derived from an EMBL/GenBank/DDBJ whole genome shotgun (WGS) entry which is preliminary data.</text>
</comment>
<dbReference type="GO" id="GO:0004364">
    <property type="term" value="F:glutathione transferase activity"/>
    <property type="evidence" value="ECO:0007669"/>
    <property type="project" value="UniProtKB-EC"/>
</dbReference>
<dbReference type="AlphaFoldDB" id="A0A2G8LP20"/>
<evidence type="ECO:0000256" key="7">
    <source>
        <dbReference type="ARBA" id="ARBA00022692"/>
    </source>
</evidence>
<keyword evidence="19" id="KW-1185">Reference proteome</keyword>
<dbReference type="InterPro" id="IPR023352">
    <property type="entry name" value="MAPEG-like_dom_sf"/>
</dbReference>
<evidence type="ECO:0000256" key="10">
    <source>
        <dbReference type="ARBA" id="ARBA00022989"/>
    </source>
</evidence>
<organism evidence="18 19">
    <name type="scientific">Stichopus japonicus</name>
    <name type="common">Sea cucumber</name>
    <dbReference type="NCBI Taxonomy" id="307972"/>
    <lineage>
        <taxon>Eukaryota</taxon>
        <taxon>Metazoa</taxon>
        <taxon>Echinodermata</taxon>
        <taxon>Eleutherozoa</taxon>
        <taxon>Echinozoa</taxon>
        <taxon>Holothuroidea</taxon>
        <taxon>Aspidochirotacea</taxon>
        <taxon>Aspidochirotida</taxon>
        <taxon>Stichopodidae</taxon>
        <taxon>Apostichopus</taxon>
    </lineage>
</organism>
<accession>A0A2G8LP20</accession>
<keyword evidence="9" id="KW-0256">Endoplasmic reticulum</keyword>
<evidence type="ECO:0000256" key="15">
    <source>
        <dbReference type="ARBA" id="ARBA00039397"/>
    </source>
</evidence>
<keyword evidence="6 18" id="KW-0808">Transferase</keyword>
<evidence type="ECO:0000256" key="12">
    <source>
        <dbReference type="ARBA" id="ARBA00023128"/>
    </source>
</evidence>
<evidence type="ECO:0000256" key="2">
    <source>
        <dbReference type="ARBA" id="ARBA00004294"/>
    </source>
</evidence>
<comment type="catalytic activity">
    <reaction evidence="16">
        <text>RX + glutathione = an S-substituted glutathione + a halide anion + H(+)</text>
        <dbReference type="Rhea" id="RHEA:16437"/>
        <dbReference type="ChEBI" id="CHEBI:15378"/>
        <dbReference type="ChEBI" id="CHEBI:16042"/>
        <dbReference type="ChEBI" id="CHEBI:17792"/>
        <dbReference type="ChEBI" id="CHEBI:57925"/>
        <dbReference type="ChEBI" id="CHEBI:90779"/>
        <dbReference type="EC" id="2.5.1.18"/>
    </reaction>
    <physiologicalReaction direction="left-to-right" evidence="16">
        <dbReference type="Rhea" id="RHEA:16438"/>
    </physiologicalReaction>
</comment>
<evidence type="ECO:0000256" key="1">
    <source>
        <dbReference type="ARBA" id="ARBA00003701"/>
    </source>
</evidence>
<reference evidence="18 19" key="1">
    <citation type="journal article" date="2017" name="PLoS Biol.">
        <title>The sea cucumber genome provides insights into morphological evolution and visceral regeneration.</title>
        <authorList>
            <person name="Zhang X."/>
            <person name="Sun L."/>
            <person name="Yuan J."/>
            <person name="Sun Y."/>
            <person name="Gao Y."/>
            <person name="Zhang L."/>
            <person name="Li S."/>
            <person name="Dai H."/>
            <person name="Hamel J.F."/>
            <person name="Liu C."/>
            <person name="Yu Y."/>
            <person name="Liu S."/>
            <person name="Lin W."/>
            <person name="Guo K."/>
            <person name="Jin S."/>
            <person name="Xu P."/>
            <person name="Storey K.B."/>
            <person name="Huan P."/>
            <person name="Zhang T."/>
            <person name="Zhou Y."/>
            <person name="Zhang J."/>
            <person name="Lin C."/>
            <person name="Li X."/>
            <person name="Xing L."/>
            <person name="Huo D."/>
            <person name="Sun M."/>
            <person name="Wang L."/>
            <person name="Mercier A."/>
            <person name="Li F."/>
            <person name="Yang H."/>
            <person name="Xiang J."/>
        </authorList>
    </citation>
    <scope>NUCLEOTIDE SEQUENCE [LARGE SCALE GENOMIC DNA]</scope>
    <source>
        <strain evidence="18">Shaxun</strain>
        <tissue evidence="18">Muscle</tissue>
    </source>
</reference>